<dbReference type="EMBL" id="CAJOBQ010000104">
    <property type="protein sequence ID" value="CAF4257786.1"/>
    <property type="molecule type" value="Genomic_DNA"/>
</dbReference>
<evidence type="ECO:0000313" key="2">
    <source>
        <dbReference type="EMBL" id="CAF3316360.1"/>
    </source>
</evidence>
<dbReference type="AlphaFoldDB" id="A0A817TEW6"/>
<sequence>MENQTFKFHLFLLTELAKDEESSDYDALMAGGLHLTIQYENLTSESLSKLIELNRKFTVHMNGILYNKIKAATYLSIQDFVKIVEQISEQTVLRIMLNDSLGKQKISELIPVKYRAMLYIIEAQIYKLENNISQSLTKLHEALLCCPIDDVIEAVDYFLRQVYFHETIVQTLVDDVRSIKVYLNQTGSSNLANTILTDDQLPDMTLSGNGLKKTPLLNMIRKYERAIIKQMKNDHMNAALSYIDLSMAVKDLTCILSNFVLASLHFYELMKQTSDTSKLYAYRNVIIDLVVQIFSLSRRYLAPHMEIYVFKIAFTLMIKSTQLFQSHIKSTKQLTGNQNQTQLLITKQQKLILSELLKNIILLARISPLSQLPLSRSYDLLYIEVVGQELLSKFLINSANSDGGTLYAPYLYQYYVFEGVWCDWIKNETFDAARFNCMQSLLRRRHWSMLDVQNLLNWSYLRRTVDGWLPTKTYALNLDRQSQFKKVNGISFNISTGKIKFLLQVAQSKEQGLFDANDVQEVLTKGITNSLFTLDQPAVEFPSHPFQEMRYGPSSLSKTNFLSTLLHADYLLKMISTGLEVCSEPPFQIRDASDGFMKRLPEWLQEELKPIDERNDCAIMNSVHRFWIEAGEIAYQHQFDENNNIITYYLDDVPMHVKKQLMQYDEQGNLIDDVSKLDDDHSPEGEFAQAFTRYYDQIGSYFPELLRLKELLKLGVLLLFIRSTFENIQKYINNINIEFDSINDYLQRIRNQITYPCETDSEINRIFNSCLSGQNISYSQVPYEQIKELKTKIRSQLIEADKSNLKKVTEGICEACHCAHQTATIKTLVLNWLLYNQKVELISFIVHSLETYKREQYSKVLETIVYMGVHLDEEKQFKLNNSTSECSWVPAVFCSKKKNGLKIYGGVSLQIKLKEGIVQQNNRQVTMIDALTMMRNISQKQQHGESTTVRSGAMSDSNSNRVGSVSDSVNGDQGSRNNDSYRERQPLEYEPTGRTEPKNLNEQIAMKAAKADAANGETLKNIVLRDARWSPEGGWVKKQYLHRSLDKSTNIEIHYVFNTLTGEALDFKFKDYPREK</sequence>
<dbReference type="Proteomes" id="UP000663862">
    <property type="component" value="Unassembled WGS sequence"/>
</dbReference>
<organism evidence="2 4">
    <name type="scientific">Rotaria socialis</name>
    <dbReference type="NCBI Taxonomy" id="392032"/>
    <lineage>
        <taxon>Eukaryota</taxon>
        <taxon>Metazoa</taxon>
        <taxon>Spiralia</taxon>
        <taxon>Gnathifera</taxon>
        <taxon>Rotifera</taxon>
        <taxon>Eurotatoria</taxon>
        <taxon>Bdelloidea</taxon>
        <taxon>Philodinida</taxon>
        <taxon>Philodinidae</taxon>
        <taxon>Rotaria</taxon>
    </lineage>
</organism>
<accession>A0A817TEW6</accession>
<gene>
    <name evidence="2" type="ORF">FME351_LOCUS914</name>
    <name evidence="3" type="ORF">TSG867_LOCUS3504</name>
</gene>
<name>A0A817TEW6_9BILA</name>
<comment type="caution">
    <text evidence="2">The sequence shown here is derived from an EMBL/GenBank/DDBJ whole genome shotgun (WGS) entry which is preliminary data.</text>
</comment>
<proteinExistence type="predicted"/>
<feature type="compositionally biased region" description="Polar residues" evidence="1">
    <location>
        <begin position="939"/>
        <end position="978"/>
    </location>
</feature>
<evidence type="ECO:0000313" key="3">
    <source>
        <dbReference type="EMBL" id="CAF4257786.1"/>
    </source>
</evidence>
<feature type="region of interest" description="Disordered" evidence="1">
    <location>
        <begin position="939"/>
        <end position="1000"/>
    </location>
</feature>
<feature type="compositionally biased region" description="Basic and acidic residues" evidence="1">
    <location>
        <begin position="979"/>
        <end position="999"/>
    </location>
</feature>
<protein>
    <submittedName>
        <fullName evidence="2">Uncharacterized protein</fullName>
    </submittedName>
</protein>
<dbReference type="Proteomes" id="UP000663869">
    <property type="component" value="Unassembled WGS sequence"/>
</dbReference>
<evidence type="ECO:0000313" key="4">
    <source>
        <dbReference type="Proteomes" id="UP000663869"/>
    </source>
</evidence>
<reference evidence="2" key="1">
    <citation type="submission" date="2021-02" db="EMBL/GenBank/DDBJ databases">
        <authorList>
            <person name="Nowell W R."/>
        </authorList>
    </citation>
    <scope>NUCLEOTIDE SEQUENCE</scope>
</reference>
<evidence type="ECO:0000256" key="1">
    <source>
        <dbReference type="SAM" id="MobiDB-lite"/>
    </source>
</evidence>
<dbReference type="EMBL" id="CAJNYU010000023">
    <property type="protein sequence ID" value="CAF3316360.1"/>
    <property type="molecule type" value="Genomic_DNA"/>
</dbReference>